<evidence type="ECO:0000313" key="2">
    <source>
        <dbReference type="EMBL" id="CAB4919651.1"/>
    </source>
</evidence>
<protein>
    <submittedName>
        <fullName evidence="2">Unannotated protein</fullName>
    </submittedName>
</protein>
<gene>
    <name evidence="2" type="ORF">UFOPK3720_00151</name>
</gene>
<name>A0A6J7HF91_9ZZZZ</name>
<feature type="compositionally biased region" description="Basic and acidic residues" evidence="1">
    <location>
        <begin position="156"/>
        <end position="168"/>
    </location>
</feature>
<organism evidence="2">
    <name type="scientific">freshwater metagenome</name>
    <dbReference type="NCBI Taxonomy" id="449393"/>
    <lineage>
        <taxon>unclassified sequences</taxon>
        <taxon>metagenomes</taxon>
        <taxon>ecological metagenomes</taxon>
    </lineage>
</organism>
<sequence>MHAPEELPGLRALDDAVVVGRREREDLRDGIAGDRLGGGSLPFGGVVHRPDPDDAALAVHEPGHRVVRADGAGIGEGDGRIRVVLDGELAGSRLADEIVVAGPENGEVHRLGALDIRDEQLPGAVRLREVDREAEVDVGVERDRGLAVDGGKGGVHRRDPGRSLNDRVPDEVGERDLAAAGPSEVIVDDDAVIDEQLGRKRSHACRGRDGEAGLHVRHDACGRTAKDRDLIGDRLDRMSRSGRFRNGGCDGRRLDGLGDLGRSGRRRTGHGLGVGRGDRGVVGGRVALEELPPGGVDARLVLEELVVDLIDEPLVRAEPCQASVGGFGRHYRSSRARRDGAFDT</sequence>
<dbReference type="EMBL" id="CAFBNB010000016">
    <property type="protein sequence ID" value="CAB4919651.1"/>
    <property type="molecule type" value="Genomic_DNA"/>
</dbReference>
<proteinExistence type="predicted"/>
<feature type="region of interest" description="Disordered" evidence="1">
    <location>
        <begin position="145"/>
        <end position="168"/>
    </location>
</feature>
<dbReference type="AlphaFoldDB" id="A0A6J7HF91"/>
<reference evidence="2" key="1">
    <citation type="submission" date="2020-05" db="EMBL/GenBank/DDBJ databases">
        <authorList>
            <person name="Chiriac C."/>
            <person name="Salcher M."/>
            <person name="Ghai R."/>
            <person name="Kavagutti S V."/>
        </authorList>
    </citation>
    <scope>NUCLEOTIDE SEQUENCE</scope>
</reference>
<accession>A0A6J7HF91</accession>
<evidence type="ECO:0000256" key="1">
    <source>
        <dbReference type="SAM" id="MobiDB-lite"/>
    </source>
</evidence>